<name>A0AAV9GT32_9PEZI</name>
<comment type="caution">
    <text evidence="2">The sequence shown here is derived from an EMBL/GenBank/DDBJ whole genome shotgun (WGS) entry which is preliminary data.</text>
</comment>
<accession>A0AAV9GT32</accession>
<evidence type="ECO:0000313" key="3">
    <source>
        <dbReference type="Proteomes" id="UP001321760"/>
    </source>
</evidence>
<feature type="compositionally biased region" description="Basic and acidic residues" evidence="1">
    <location>
        <begin position="76"/>
        <end position="87"/>
    </location>
</feature>
<feature type="compositionally biased region" description="Polar residues" evidence="1">
    <location>
        <begin position="89"/>
        <end position="105"/>
    </location>
</feature>
<reference evidence="2" key="1">
    <citation type="journal article" date="2023" name="Mol. Phylogenet. Evol.">
        <title>Genome-scale phylogeny and comparative genomics of the fungal order Sordariales.</title>
        <authorList>
            <person name="Hensen N."/>
            <person name="Bonometti L."/>
            <person name="Westerberg I."/>
            <person name="Brannstrom I.O."/>
            <person name="Guillou S."/>
            <person name="Cros-Aarteil S."/>
            <person name="Calhoun S."/>
            <person name="Haridas S."/>
            <person name="Kuo A."/>
            <person name="Mondo S."/>
            <person name="Pangilinan J."/>
            <person name="Riley R."/>
            <person name="LaButti K."/>
            <person name="Andreopoulos B."/>
            <person name="Lipzen A."/>
            <person name="Chen C."/>
            <person name="Yan M."/>
            <person name="Daum C."/>
            <person name="Ng V."/>
            <person name="Clum A."/>
            <person name="Steindorff A."/>
            <person name="Ohm R.A."/>
            <person name="Martin F."/>
            <person name="Silar P."/>
            <person name="Natvig D.O."/>
            <person name="Lalanne C."/>
            <person name="Gautier V."/>
            <person name="Ament-Velasquez S.L."/>
            <person name="Kruys A."/>
            <person name="Hutchinson M.I."/>
            <person name="Powell A.J."/>
            <person name="Barry K."/>
            <person name="Miller A.N."/>
            <person name="Grigoriev I.V."/>
            <person name="Debuchy R."/>
            <person name="Gladieux P."/>
            <person name="Hiltunen Thoren M."/>
            <person name="Johannesson H."/>
        </authorList>
    </citation>
    <scope>NUCLEOTIDE SEQUENCE</scope>
    <source>
        <strain evidence="2">PSN243</strain>
    </source>
</reference>
<dbReference type="Proteomes" id="UP001321760">
    <property type="component" value="Unassembled WGS sequence"/>
</dbReference>
<keyword evidence="3" id="KW-1185">Reference proteome</keyword>
<dbReference type="EMBL" id="MU865929">
    <property type="protein sequence ID" value="KAK4451134.1"/>
    <property type="molecule type" value="Genomic_DNA"/>
</dbReference>
<gene>
    <name evidence="2" type="ORF">QBC34DRAFT_58422</name>
</gene>
<protein>
    <submittedName>
        <fullName evidence="2">Uncharacterized protein</fullName>
    </submittedName>
</protein>
<proteinExistence type="predicted"/>
<feature type="region of interest" description="Disordered" evidence="1">
    <location>
        <begin position="66"/>
        <end position="114"/>
    </location>
</feature>
<sequence length="226" mass="25146">MGRLPAYRDGSPAVGIASWVRCPNFNSCFRESSGTINATALMRITSRRAVAFSAIDEIVRPRSNAIDASRSPRRPLGCEHFSHDRRTPQHPTTAGRSCPASSHTGVQRPKEASGMDRAIFAGAQQLSRIRDRQDEAKAQLWKPSSARSPGHVIWMVPIVSSPSHDDNCTLFRQRSSPRRKMIDRASALSPRLCGGCHRHWPPLRGSSSRLWNIEQARIVARLPMAY</sequence>
<evidence type="ECO:0000313" key="2">
    <source>
        <dbReference type="EMBL" id="KAK4451134.1"/>
    </source>
</evidence>
<dbReference type="AlphaFoldDB" id="A0AAV9GT32"/>
<organism evidence="2 3">
    <name type="scientific">Podospora aff. communis PSN243</name>
    <dbReference type="NCBI Taxonomy" id="3040156"/>
    <lineage>
        <taxon>Eukaryota</taxon>
        <taxon>Fungi</taxon>
        <taxon>Dikarya</taxon>
        <taxon>Ascomycota</taxon>
        <taxon>Pezizomycotina</taxon>
        <taxon>Sordariomycetes</taxon>
        <taxon>Sordariomycetidae</taxon>
        <taxon>Sordariales</taxon>
        <taxon>Podosporaceae</taxon>
        <taxon>Podospora</taxon>
    </lineage>
</organism>
<reference evidence="2" key="2">
    <citation type="submission" date="2023-05" db="EMBL/GenBank/DDBJ databases">
        <authorList>
            <consortium name="Lawrence Berkeley National Laboratory"/>
            <person name="Steindorff A."/>
            <person name="Hensen N."/>
            <person name="Bonometti L."/>
            <person name="Westerberg I."/>
            <person name="Brannstrom I.O."/>
            <person name="Guillou S."/>
            <person name="Cros-Aarteil S."/>
            <person name="Calhoun S."/>
            <person name="Haridas S."/>
            <person name="Kuo A."/>
            <person name="Mondo S."/>
            <person name="Pangilinan J."/>
            <person name="Riley R."/>
            <person name="Labutti K."/>
            <person name="Andreopoulos B."/>
            <person name="Lipzen A."/>
            <person name="Chen C."/>
            <person name="Yanf M."/>
            <person name="Daum C."/>
            <person name="Ng V."/>
            <person name="Clum A."/>
            <person name="Ohm R."/>
            <person name="Martin F."/>
            <person name="Silar P."/>
            <person name="Natvig D."/>
            <person name="Lalanne C."/>
            <person name="Gautier V."/>
            <person name="Ament-Velasquez S.L."/>
            <person name="Kruys A."/>
            <person name="Hutchinson M.I."/>
            <person name="Powell A.J."/>
            <person name="Barry K."/>
            <person name="Miller A.N."/>
            <person name="Grigoriev I.V."/>
            <person name="Debuchy R."/>
            <person name="Gladieux P."/>
            <person name="Thoren M.H."/>
            <person name="Johannesson H."/>
        </authorList>
    </citation>
    <scope>NUCLEOTIDE SEQUENCE</scope>
    <source>
        <strain evidence="2">PSN243</strain>
    </source>
</reference>
<evidence type="ECO:0000256" key="1">
    <source>
        <dbReference type="SAM" id="MobiDB-lite"/>
    </source>
</evidence>